<accession>A0A2K5YM94</accession>
<evidence type="ECO:0000313" key="2">
    <source>
        <dbReference type="Proteomes" id="UP000233140"/>
    </source>
</evidence>
<dbReference type="Proteomes" id="UP000233140">
    <property type="component" value="Unassembled WGS sequence"/>
</dbReference>
<protein>
    <submittedName>
        <fullName evidence="1">Uncharacterized protein</fullName>
    </submittedName>
</protein>
<reference evidence="1" key="2">
    <citation type="submission" date="2025-09" db="UniProtKB">
        <authorList>
            <consortium name="Ensembl"/>
        </authorList>
    </citation>
    <scope>IDENTIFICATION</scope>
</reference>
<proteinExistence type="predicted"/>
<dbReference type="AlphaFoldDB" id="A0A2K5YM94"/>
<name>A0A2K5YM94_MANLE</name>
<organism evidence="1 2">
    <name type="scientific">Mandrillus leucophaeus</name>
    <name type="common">Drill</name>
    <name type="synonym">Papio leucophaeus</name>
    <dbReference type="NCBI Taxonomy" id="9568"/>
    <lineage>
        <taxon>Eukaryota</taxon>
        <taxon>Metazoa</taxon>
        <taxon>Chordata</taxon>
        <taxon>Craniata</taxon>
        <taxon>Vertebrata</taxon>
        <taxon>Euteleostomi</taxon>
        <taxon>Mammalia</taxon>
        <taxon>Eutheria</taxon>
        <taxon>Euarchontoglires</taxon>
        <taxon>Primates</taxon>
        <taxon>Haplorrhini</taxon>
        <taxon>Catarrhini</taxon>
        <taxon>Cercopithecidae</taxon>
        <taxon>Cercopithecinae</taxon>
        <taxon>Mandrillus</taxon>
    </lineage>
</organism>
<dbReference type="Ensembl" id="ENSMLET00000040136.1">
    <property type="protein sequence ID" value="ENSMLEP00000016665.1"/>
    <property type="gene ID" value="ENSMLEG00000032543.1"/>
</dbReference>
<sequence>MLSLLPPSGVATWPKLPSTSGKSELRPAAPFPYFFRLWFGERNQHINDFSPQKPLNNSFWCIFAFLLAVWPWSRSGE</sequence>
<evidence type="ECO:0000313" key="1">
    <source>
        <dbReference type="Ensembl" id="ENSMLEP00000016665.1"/>
    </source>
</evidence>
<keyword evidence="2" id="KW-1185">Reference proteome</keyword>
<dbReference type="GeneTree" id="ENSGT00910000148243"/>
<dbReference type="OMA" id="PSGVATW"/>
<reference evidence="1" key="1">
    <citation type="submission" date="2025-08" db="UniProtKB">
        <authorList>
            <consortium name="Ensembl"/>
        </authorList>
    </citation>
    <scope>IDENTIFICATION</scope>
</reference>